<dbReference type="InterPro" id="IPR008376">
    <property type="entry name" value="Chaperone_Ric-8_A/B"/>
</dbReference>
<dbReference type="GO" id="GO:0007186">
    <property type="term" value="P:G protein-coupled receptor signaling pathway"/>
    <property type="evidence" value="ECO:0007669"/>
    <property type="project" value="TreeGrafter"/>
</dbReference>
<dbReference type="PANTHER" id="PTHR12425:SF5">
    <property type="entry name" value="SYNEMBRYN"/>
    <property type="match status" value="1"/>
</dbReference>
<proteinExistence type="inferred from homology"/>
<keyword evidence="4" id="KW-0344">Guanine-nucleotide releasing factor</keyword>
<dbReference type="InterPro" id="IPR016024">
    <property type="entry name" value="ARM-type_fold"/>
</dbReference>
<dbReference type="InterPro" id="IPR019318">
    <property type="entry name" value="Gua_nucleotide_exch_fac_Ric8"/>
</dbReference>
<comment type="subcellular location">
    <subcellularLocation>
        <location evidence="1">Cytoplasm</location>
        <location evidence="1">Cell cortex</location>
    </subcellularLocation>
</comment>
<dbReference type="SUPFAM" id="SSF48371">
    <property type="entry name" value="ARM repeat"/>
    <property type="match status" value="1"/>
</dbReference>
<evidence type="ECO:0000313" key="6">
    <source>
        <dbReference type="EMBL" id="KAF7379816.1"/>
    </source>
</evidence>
<reference evidence="6" key="1">
    <citation type="journal article" date="2020" name="G3 (Bethesda)">
        <title>High-Quality Assemblies for Three Invasive Social Wasps from the &lt;i&gt;Vespula&lt;/i&gt; Genus.</title>
        <authorList>
            <person name="Harrop T.W.R."/>
            <person name="Guhlin J."/>
            <person name="McLaughlin G.M."/>
            <person name="Permina E."/>
            <person name="Stockwell P."/>
            <person name="Gilligan J."/>
            <person name="Le Lec M.F."/>
            <person name="Gruber M.A.M."/>
            <person name="Quinn O."/>
            <person name="Lovegrove M."/>
            <person name="Duncan E.J."/>
            <person name="Remnant E.J."/>
            <person name="Van Eeckhoven J."/>
            <person name="Graham B."/>
            <person name="Knapp R.A."/>
            <person name="Langford K.W."/>
            <person name="Kronenberg Z."/>
            <person name="Press M.O."/>
            <person name="Eacker S.M."/>
            <person name="Wilson-Rankin E.E."/>
            <person name="Purcell J."/>
            <person name="Lester P.J."/>
            <person name="Dearden P.K."/>
        </authorList>
    </citation>
    <scope>NUCLEOTIDE SEQUENCE</scope>
    <source>
        <strain evidence="6">Linc-1</strain>
    </source>
</reference>
<dbReference type="InterPro" id="IPR011989">
    <property type="entry name" value="ARM-like"/>
</dbReference>
<dbReference type="GO" id="GO:0005938">
    <property type="term" value="C:cell cortex"/>
    <property type="evidence" value="ECO:0007669"/>
    <property type="project" value="UniProtKB-SubCell"/>
</dbReference>
<dbReference type="Proteomes" id="UP000617340">
    <property type="component" value="Unassembled WGS sequence"/>
</dbReference>
<dbReference type="Pfam" id="PF10165">
    <property type="entry name" value="Ric8"/>
    <property type="match status" value="1"/>
</dbReference>
<evidence type="ECO:0000313" key="7">
    <source>
        <dbReference type="Proteomes" id="UP000617340"/>
    </source>
</evidence>
<sequence>MMTADKPVEETNFSITMDDLARKLISGTYEEFSKNTLQVFIKNYEDKTKIERICNSQLREQIWEKLFEYLSKSEYASMHLNCLAALRILSRDKTDLDKIVTAEMVTLLLRLAELDCQKNEQQILSTNVSVESAKVLCNLLYHSFKVRELVIEKNCLENLINRINKYTVNSSHEMKLFDIKMLFIITALNTSTRNTVKELNGDFCLLNILDELLEQHKSNVSMSFSIKNDDVMLICDILKVLFNLYIHSEDSVIEEQEKNKKLTTCLYKFLYNKNWSKYKDLVSNVINLLTTIPLKNYIQMMQSNENNENNIVYQNTDVTTVSVVLEFLDQRLNYTENLLENLSPVVTVLIRLVKADKSVRKYVRLQVLPPLKDVMKRPEEGTTLKAKLCKLLTSPITKLRDIVAEFLFILCKENVSRMVKYTGYGNAAGMFANKGLLGRNQEKISYSESEDSDTEEYLKYKEQINPVTGCYEKIKPNLLEGMTDEQKEYEALQLVNLVDQLTRGGVVRPCRIGDDGKPKPIEHVLELQDELQKQQYRRESDSD</sequence>
<dbReference type="EMBL" id="JACSDZ010000024">
    <property type="protein sequence ID" value="KAF7379816.1"/>
    <property type="molecule type" value="Genomic_DNA"/>
</dbReference>
<dbReference type="AlphaFoldDB" id="A0A834J6C2"/>
<comment type="caution">
    <text evidence="6">The sequence shown here is derived from an EMBL/GenBank/DDBJ whole genome shotgun (WGS) entry which is preliminary data.</text>
</comment>
<evidence type="ECO:0008006" key="8">
    <source>
        <dbReference type="Google" id="ProtNLM"/>
    </source>
</evidence>
<protein>
    <recommendedName>
        <fullName evidence="8">Synembryn</fullName>
    </recommendedName>
</protein>
<dbReference type="Gene3D" id="1.25.10.10">
    <property type="entry name" value="Leucine-rich Repeat Variant"/>
    <property type="match status" value="1"/>
</dbReference>
<gene>
    <name evidence="6" type="ORF">HZH68_016764</name>
</gene>
<organism evidence="6 7">
    <name type="scientific">Vespula germanica</name>
    <name type="common">German yellow jacket</name>
    <name type="synonym">Paravespula germanica</name>
    <dbReference type="NCBI Taxonomy" id="30212"/>
    <lineage>
        <taxon>Eukaryota</taxon>
        <taxon>Metazoa</taxon>
        <taxon>Ecdysozoa</taxon>
        <taxon>Arthropoda</taxon>
        <taxon>Hexapoda</taxon>
        <taxon>Insecta</taxon>
        <taxon>Pterygota</taxon>
        <taxon>Neoptera</taxon>
        <taxon>Endopterygota</taxon>
        <taxon>Hymenoptera</taxon>
        <taxon>Apocrita</taxon>
        <taxon>Aculeata</taxon>
        <taxon>Vespoidea</taxon>
        <taxon>Vespidae</taxon>
        <taxon>Vespinae</taxon>
        <taxon>Vespula</taxon>
    </lineage>
</organism>
<dbReference type="GO" id="GO:0005085">
    <property type="term" value="F:guanyl-nucleotide exchange factor activity"/>
    <property type="evidence" value="ECO:0007669"/>
    <property type="project" value="UniProtKB-KW"/>
</dbReference>
<dbReference type="PANTHER" id="PTHR12425">
    <property type="entry name" value="SYNEMBRYN"/>
    <property type="match status" value="1"/>
</dbReference>
<evidence type="ECO:0000256" key="4">
    <source>
        <dbReference type="ARBA" id="ARBA00022658"/>
    </source>
</evidence>
<dbReference type="PRINTS" id="PR01802">
    <property type="entry name" value="SYNEMBRYN"/>
</dbReference>
<evidence type="ECO:0000256" key="3">
    <source>
        <dbReference type="ARBA" id="ARBA00022490"/>
    </source>
</evidence>
<evidence type="ECO:0000256" key="5">
    <source>
        <dbReference type="ARBA" id="ARBA00023186"/>
    </source>
</evidence>
<evidence type="ECO:0000256" key="2">
    <source>
        <dbReference type="ARBA" id="ARBA00009049"/>
    </source>
</evidence>
<dbReference type="GO" id="GO:0001965">
    <property type="term" value="F:G-protein alpha-subunit binding"/>
    <property type="evidence" value="ECO:0007669"/>
    <property type="project" value="TreeGrafter"/>
</dbReference>
<comment type="similarity">
    <text evidence="2">Belongs to the synembryn family.</text>
</comment>
<accession>A0A834J6C2</accession>
<keyword evidence="5" id="KW-0143">Chaperone</keyword>
<name>A0A834J6C2_VESGE</name>
<keyword evidence="3" id="KW-0963">Cytoplasm</keyword>
<evidence type="ECO:0000256" key="1">
    <source>
        <dbReference type="ARBA" id="ARBA00004544"/>
    </source>
</evidence>
<keyword evidence="7" id="KW-1185">Reference proteome</keyword>